<dbReference type="RefSeq" id="XP_025402334.1">
    <property type="nucleotide sequence ID" value="XM_025547442.1"/>
</dbReference>
<evidence type="ECO:0000256" key="1">
    <source>
        <dbReference type="SAM" id="SignalP"/>
    </source>
</evidence>
<protein>
    <recommendedName>
        <fullName evidence="2">Deoxyribonuclease NucA/NucB domain-containing protein</fullName>
    </recommendedName>
</protein>
<evidence type="ECO:0000313" key="4">
    <source>
        <dbReference type="Proteomes" id="UP000247233"/>
    </source>
</evidence>
<accession>A0A317WV97</accession>
<proteinExistence type="predicted"/>
<keyword evidence="1" id="KW-0732">Signal</keyword>
<dbReference type="AlphaFoldDB" id="A0A317WV97"/>
<name>A0A317WV97_9EURO</name>
<comment type="caution">
    <text evidence="3">The sequence shown here is derived from an EMBL/GenBank/DDBJ whole genome shotgun (WGS) entry which is preliminary data.</text>
</comment>
<dbReference type="EMBL" id="MSFL01000004">
    <property type="protein sequence ID" value="PWY89147.1"/>
    <property type="molecule type" value="Genomic_DNA"/>
</dbReference>
<dbReference type="STRING" id="1448321.A0A317WV97"/>
<evidence type="ECO:0000259" key="2">
    <source>
        <dbReference type="Pfam" id="PF14040"/>
    </source>
</evidence>
<dbReference type="GeneID" id="37069679"/>
<dbReference type="Proteomes" id="UP000247233">
    <property type="component" value="Unassembled WGS sequence"/>
</dbReference>
<evidence type="ECO:0000313" key="3">
    <source>
        <dbReference type="EMBL" id="PWY89147.1"/>
    </source>
</evidence>
<feature type="chain" id="PRO_5016252521" description="Deoxyribonuclease NucA/NucB domain-containing protein" evidence="1">
    <location>
        <begin position="20"/>
        <end position="251"/>
    </location>
</feature>
<dbReference type="InterPro" id="IPR029476">
    <property type="entry name" value="DNase_NucA_NucB"/>
</dbReference>
<gene>
    <name evidence="3" type="ORF">BO70DRAFT_418166</name>
</gene>
<dbReference type="Pfam" id="PF14040">
    <property type="entry name" value="DNase_NucA_NucB"/>
    <property type="match status" value="1"/>
</dbReference>
<sequence>MKQFLLLLGILSLLSLGSADTIAFNCNSNQVGGAKCKNWGTTFTWDRPSNRTSEQRTRGAGCGRPNRCSRPPYGSGYQCDEYPFKSVRESDRGNQVNRCVAARQNNAQGQALRNFYYSRGEFRNRGCHNQPPCRLSVAFSNASRLGYCQSRPNCRNDGNEYTRSGPARRDEVQESEFFRLASGTVLFAPGGARIGDVVYHVSFRNETLLEERDVVDGENDDDDDAVVENMQVDEDPIVAVVEGWMDENEGF</sequence>
<reference evidence="3 4" key="1">
    <citation type="submission" date="2016-12" db="EMBL/GenBank/DDBJ databases">
        <title>The genomes of Aspergillus section Nigri reveals drivers in fungal speciation.</title>
        <authorList>
            <consortium name="DOE Joint Genome Institute"/>
            <person name="Vesth T.C."/>
            <person name="Nybo J."/>
            <person name="Theobald S."/>
            <person name="Brandl J."/>
            <person name="Frisvad J.C."/>
            <person name="Nielsen K.F."/>
            <person name="Lyhne E.K."/>
            <person name="Kogle M.E."/>
            <person name="Kuo A."/>
            <person name="Riley R."/>
            <person name="Clum A."/>
            <person name="Nolan M."/>
            <person name="Lipzen A."/>
            <person name="Salamov A."/>
            <person name="Henrissat B."/>
            <person name="Wiebenga A."/>
            <person name="De Vries R.P."/>
            <person name="Grigoriev I.V."/>
            <person name="Mortensen U.H."/>
            <person name="Andersen M.R."/>
            <person name="Baker S.E."/>
        </authorList>
    </citation>
    <scope>NUCLEOTIDE SEQUENCE [LARGE SCALE GENOMIC DNA]</scope>
    <source>
        <strain evidence="3 4">CBS 117.55</strain>
    </source>
</reference>
<dbReference type="VEuPathDB" id="FungiDB:BO70DRAFT_418166"/>
<feature type="domain" description="Deoxyribonuclease NucA/NucB" evidence="2">
    <location>
        <begin position="34"/>
        <end position="118"/>
    </location>
</feature>
<dbReference type="OrthoDB" id="2748312at2759"/>
<feature type="signal peptide" evidence="1">
    <location>
        <begin position="1"/>
        <end position="19"/>
    </location>
</feature>
<organism evidence="3 4">
    <name type="scientific">Aspergillus heteromorphus CBS 117.55</name>
    <dbReference type="NCBI Taxonomy" id="1448321"/>
    <lineage>
        <taxon>Eukaryota</taxon>
        <taxon>Fungi</taxon>
        <taxon>Dikarya</taxon>
        <taxon>Ascomycota</taxon>
        <taxon>Pezizomycotina</taxon>
        <taxon>Eurotiomycetes</taxon>
        <taxon>Eurotiomycetidae</taxon>
        <taxon>Eurotiales</taxon>
        <taxon>Aspergillaceae</taxon>
        <taxon>Aspergillus</taxon>
        <taxon>Aspergillus subgen. Circumdati</taxon>
    </lineage>
</organism>
<keyword evidence="4" id="KW-1185">Reference proteome</keyword>